<sequence>MATKIRLARGGSKKRPYYRIVVADIRSPRDGRFIEKVGSYDPMLPKDSENRVQLNVERIQYWLETGAKPTDRVHRFLDAAGLLKRDPRNNPKKAELGAKAKERLEAKRQAEEEAAAAAAEAAAAPAEEAASEEAAAE</sequence>
<dbReference type="InterPro" id="IPR000307">
    <property type="entry name" value="Ribosomal_bS16"/>
</dbReference>
<dbReference type="RefSeq" id="WP_248159869.1">
    <property type="nucleotide sequence ID" value="NZ_JALNMJ010000036.1"/>
</dbReference>
<dbReference type="Gene3D" id="3.30.1320.10">
    <property type="match status" value="1"/>
</dbReference>
<protein>
    <recommendedName>
        <fullName evidence="3">Small ribosomal subunit protein bS16</fullName>
    </recommendedName>
</protein>
<comment type="similarity">
    <text evidence="3">Belongs to the bacterial ribosomal protein bS16 family.</text>
</comment>
<dbReference type="NCBIfam" id="TIGR00002">
    <property type="entry name" value="S16"/>
    <property type="match status" value="1"/>
</dbReference>
<dbReference type="Proteomes" id="UP001431221">
    <property type="component" value="Unassembled WGS sequence"/>
</dbReference>
<name>A0ABT0H2P7_9HYPH</name>
<dbReference type="PANTHER" id="PTHR12919:SF20">
    <property type="entry name" value="SMALL RIBOSOMAL SUBUNIT PROTEIN BS16M"/>
    <property type="match status" value="1"/>
</dbReference>
<evidence type="ECO:0000313" key="6">
    <source>
        <dbReference type="Proteomes" id="UP001431221"/>
    </source>
</evidence>
<dbReference type="EMBL" id="JALNMJ010000036">
    <property type="protein sequence ID" value="MCK7615962.1"/>
    <property type="molecule type" value="Genomic_DNA"/>
</dbReference>
<gene>
    <name evidence="3 5" type="primary">rpsP</name>
    <name evidence="5" type="ORF">M0H32_27710</name>
</gene>
<accession>A0ABT0H2P7</accession>
<keyword evidence="6" id="KW-1185">Reference proteome</keyword>
<evidence type="ECO:0000256" key="3">
    <source>
        <dbReference type="HAMAP-Rule" id="MF_00385"/>
    </source>
</evidence>
<feature type="compositionally biased region" description="Low complexity" evidence="4">
    <location>
        <begin position="115"/>
        <end position="128"/>
    </location>
</feature>
<evidence type="ECO:0000313" key="5">
    <source>
        <dbReference type="EMBL" id="MCK7615962.1"/>
    </source>
</evidence>
<feature type="compositionally biased region" description="Basic and acidic residues" evidence="4">
    <location>
        <begin position="84"/>
        <end position="111"/>
    </location>
</feature>
<dbReference type="Pfam" id="PF00886">
    <property type="entry name" value="Ribosomal_S16"/>
    <property type="match status" value="1"/>
</dbReference>
<comment type="caution">
    <text evidence="5">The sequence shown here is derived from an EMBL/GenBank/DDBJ whole genome shotgun (WGS) entry which is preliminary data.</text>
</comment>
<proteinExistence type="inferred from homology"/>
<organism evidence="5 6">
    <name type="scientific">Roseibium sediminicola</name>
    <dbReference type="NCBI Taxonomy" id="2933272"/>
    <lineage>
        <taxon>Bacteria</taxon>
        <taxon>Pseudomonadati</taxon>
        <taxon>Pseudomonadota</taxon>
        <taxon>Alphaproteobacteria</taxon>
        <taxon>Hyphomicrobiales</taxon>
        <taxon>Stappiaceae</taxon>
        <taxon>Roseibium</taxon>
    </lineage>
</organism>
<dbReference type="InterPro" id="IPR023803">
    <property type="entry name" value="Ribosomal_bS16_dom_sf"/>
</dbReference>
<keyword evidence="2 3" id="KW-0687">Ribonucleoprotein</keyword>
<dbReference type="PANTHER" id="PTHR12919">
    <property type="entry name" value="30S RIBOSOMAL PROTEIN S16"/>
    <property type="match status" value="1"/>
</dbReference>
<evidence type="ECO:0000256" key="2">
    <source>
        <dbReference type="ARBA" id="ARBA00023274"/>
    </source>
</evidence>
<reference evidence="5" key="1">
    <citation type="submission" date="2022-04" db="EMBL/GenBank/DDBJ databases">
        <title>Roseibium sp. CAU 1639 isolated from mud.</title>
        <authorList>
            <person name="Kim W."/>
        </authorList>
    </citation>
    <scope>NUCLEOTIDE SEQUENCE</scope>
    <source>
        <strain evidence="5">CAU 1639</strain>
    </source>
</reference>
<dbReference type="GO" id="GO:0005840">
    <property type="term" value="C:ribosome"/>
    <property type="evidence" value="ECO:0007669"/>
    <property type="project" value="UniProtKB-KW"/>
</dbReference>
<feature type="region of interest" description="Disordered" evidence="4">
    <location>
        <begin position="84"/>
        <end position="137"/>
    </location>
</feature>
<keyword evidence="1 3" id="KW-0689">Ribosomal protein</keyword>
<dbReference type="SUPFAM" id="SSF54565">
    <property type="entry name" value="Ribosomal protein S16"/>
    <property type="match status" value="1"/>
</dbReference>
<dbReference type="HAMAP" id="MF_00385">
    <property type="entry name" value="Ribosomal_bS16"/>
    <property type="match status" value="1"/>
</dbReference>
<evidence type="ECO:0000256" key="4">
    <source>
        <dbReference type="SAM" id="MobiDB-lite"/>
    </source>
</evidence>
<evidence type="ECO:0000256" key="1">
    <source>
        <dbReference type="ARBA" id="ARBA00022980"/>
    </source>
</evidence>